<accession>A0A518DEZ4</accession>
<dbReference type="Gene3D" id="3.30.465.10">
    <property type="match status" value="1"/>
</dbReference>
<dbReference type="InterPro" id="IPR003170">
    <property type="entry name" value="MurB"/>
</dbReference>
<comment type="function">
    <text evidence="2 19">Cell wall formation.</text>
</comment>
<dbReference type="GO" id="GO:0051301">
    <property type="term" value="P:cell division"/>
    <property type="evidence" value="ECO:0007669"/>
    <property type="project" value="UniProtKB-KW"/>
</dbReference>
<keyword evidence="7 19" id="KW-0963">Cytoplasm</keyword>
<evidence type="ECO:0000313" key="22">
    <source>
        <dbReference type="Proteomes" id="UP000317429"/>
    </source>
</evidence>
<evidence type="ECO:0000256" key="12">
    <source>
        <dbReference type="ARBA" id="ARBA00022960"/>
    </source>
</evidence>
<evidence type="ECO:0000256" key="3">
    <source>
        <dbReference type="ARBA" id="ARBA00004496"/>
    </source>
</evidence>
<feature type="domain" description="FAD-binding PCMH-type" evidence="20">
    <location>
        <begin position="24"/>
        <end position="189"/>
    </location>
</feature>
<dbReference type="GO" id="GO:0071949">
    <property type="term" value="F:FAD binding"/>
    <property type="evidence" value="ECO:0007669"/>
    <property type="project" value="InterPro"/>
</dbReference>
<evidence type="ECO:0000256" key="6">
    <source>
        <dbReference type="ARBA" id="ARBA00015188"/>
    </source>
</evidence>
<dbReference type="Pfam" id="PF01565">
    <property type="entry name" value="FAD_binding_4"/>
    <property type="match status" value="1"/>
</dbReference>
<evidence type="ECO:0000256" key="14">
    <source>
        <dbReference type="ARBA" id="ARBA00023002"/>
    </source>
</evidence>
<sequence>MAIDTGFEHFVERGAPLAPRTWLALGGPSEYLASPTSVEELAELVQRCHAEEVPIRVLGAGSNLLVSDAGVKGVIIDLEAPCFQGVTAAGNRLSAAGGVPLATAISSSVRAGLAGLETLVGIPGTVGGALHANSGGKGGDVGPWVCEATVMTRTGEVRTRSREELVFAYRQSSLDELVILEAVFELSPDDPQQLTKRMQKQWIIKRSGQPMSHERCALVWKNPRGMSAGALIDQAGLKGASSGGAEVSKKHAGFVLAHDGATSKDVQDLIELVRSRVAERLGVELETELEIW</sequence>
<protein>
    <recommendedName>
        <fullName evidence="6 19">UDP-N-acetylenolpyruvoylglucosamine reductase</fullName>
        <ecNumber evidence="5 19">1.3.1.98</ecNumber>
    </recommendedName>
    <alternativeName>
        <fullName evidence="17 19">UDP-N-acetylmuramate dehydrogenase</fullName>
    </alternativeName>
</protein>
<comment type="pathway">
    <text evidence="4 19">Cell wall biogenesis; peptidoglycan biosynthesis.</text>
</comment>
<keyword evidence="22" id="KW-1185">Reference proteome</keyword>
<evidence type="ECO:0000256" key="13">
    <source>
        <dbReference type="ARBA" id="ARBA00022984"/>
    </source>
</evidence>
<dbReference type="PANTHER" id="PTHR21071">
    <property type="entry name" value="UDP-N-ACETYLENOLPYRUVOYLGLUCOSAMINE REDUCTASE"/>
    <property type="match status" value="1"/>
</dbReference>
<dbReference type="NCBIfam" id="NF010480">
    <property type="entry name" value="PRK13905.1"/>
    <property type="match status" value="1"/>
</dbReference>
<evidence type="ECO:0000256" key="7">
    <source>
        <dbReference type="ARBA" id="ARBA00022490"/>
    </source>
</evidence>
<organism evidence="21 22">
    <name type="scientific">Pirellulimonas nuda</name>
    <dbReference type="NCBI Taxonomy" id="2528009"/>
    <lineage>
        <taxon>Bacteria</taxon>
        <taxon>Pseudomonadati</taxon>
        <taxon>Planctomycetota</taxon>
        <taxon>Planctomycetia</taxon>
        <taxon>Pirellulales</taxon>
        <taxon>Lacipirellulaceae</taxon>
        <taxon>Pirellulimonas</taxon>
    </lineage>
</organism>
<dbReference type="EC" id="1.3.1.98" evidence="5 19"/>
<evidence type="ECO:0000256" key="8">
    <source>
        <dbReference type="ARBA" id="ARBA00022618"/>
    </source>
</evidence>
<dbReference type="Pfam" id="PF02873">
    <property type="entry name" value="MurB_C"/>
    <property type="match status" value="1"/>
</dbReference>
<comment type="cofactor">
    <cofactor evidence="1 19">
        <name>FAD</name>
        <dbReference type="ChEBI" id="CHEBI:57692"/>
    </cofactor>
</comment>
<dbReference type="NCBIfam" id="TIGR00179">
    <property type="entry name" value="murB"/>
    <property type="match status" value="1"/>
</dbReference>
<evidence type="ECO:0000256" key="1">
    <source>
        <dbReference type="ARBA" id="ARBA00001974"/>
    </source>
</evidence>
<dbReference type="InterPro" id="IPR036318">
    <property type="entry name" value="FAD-bd_PCMH-like_sf"/>
</dbReference>
<dbReference type="AlphaFoldDB" id="A0A518DEZ4"/>
<dbReference type="Gene3D" id="3.90.78.10">
    <property type="entry name" value="UDP-N-acetylenolpyruvoylglucosamine reductase, C-terminal domain"/>
    <property type="match status" value="1"/>
</dbReference>
<dbReference type="GO" id="GO:0008762">
    <property type="term" value="F:UDP-N-acetylmuramate dehydrogenase activity"/>
    <property type="evidence" value="ECO:0007669"/>
    <property type="project" value="UniProtKB-UniRule"/>
</dbReference>
<dbReference type="InterPro" id="IPR036635">
    <property type="entry name" value="MurB_C_sf"/>
</dbReference>
<dbReference type="GO" id="GO:0071555">
    <property type="term" value="P:cell wall organization"/>
    <property type="evidence" value="ECO:0007669"/>
    <property type="project" value="UniProtKB-KW"/>
</dbReference>
<gene>
    <name evidence="19 21" type="primary">murB</name>
    <name evidence="21" type="ORF">Pla175_34540</name>
</gene>
<comment type="caution">
    <text evidence="19">Lacks conserved residue(s) required for the propagation of feature annotation.</text>
</comment>
<keyword evidence="14 19" id="KW-0560">Oxidoreductase</keyword>
<evidence type="ECO:0000313" key="21">
    <source>
        <dbReference type="EMBL" id="QDU90055.1"/>
    </source>
</evidence>
<dbReference type="Gene3D" id="3.30.43.10">
    <property type="entry name" value="Uridine Diphospho-n-acetylenolpyruvylglucosamine Reductase, domain 2"/>
    <property type="match status" value="1"/>
</dbReference>
<comment type="similarity">
    <text evidence="19">Belongs to the MurB family.</text>
</comment>
<feature type="active site" evidence="19">
    <location>
        <position position="288"/>
    </location>
</feature>
<evidence type="ECO:0000256" key="16">
    <source>
        <dbReference type="ARBA" id="ARBA00023316"/>
    </source>
</evidence>
<evidence type="ECO:0000256" key="2">
    <source>
        <dbReference type="ARBA" id="ARBA00003921"/>
    </source>
</evidence>
<evidence type="ECO:0000256" key="10">
    <source>
        <dbReference type="ARBA" id="ARBA00022827"/>
    </source>
</evidence>
<dbReference type="OrthoDB" id="9804753at2"/>
<keyword evidence="11 19" id="KW-0521">NADP</keyword>
<keyword evidence="9 19" id="KW-0285">Flavoprotein</keyword>
<dbReference type="InterPro" id="IPR006094">
    <property type="entry name" value="Oxid_FAD_bind_N"/>
</dbReference>
<dbReference type="GO" id="GO:0009252">
    <property type="term" value="P:peptidoglycan biosynthetic process"/>
    <property type="evidence" value="ECO:0007669"/>
    <property type="project" value="UniProtKB-UniRule"/>
</dbReference>
<evidence type="ECO:0000256" key="4">
    <source>
        <dbReference type="ARBA" id="ARBA00004752"/>
    </source>
</evidence>
<dbReference type="KEGG" id="pnd:Pla175_34540"/>
<dbReference type="InterPro" id="IPR011601">
    <property type="entry name" value="MurB_C"/>
</dbReference>
<reference evidence="21 22" key="1">
    <citation type="submission" date="2019-02" db="EMBL/GenBank/DDBJ databases">
        <title>Deep-cultivation of Planctomycetes and their phenomic and genomic characterization uncovers novel biology.</title>
        <authorList>
            <person name="Wiegand S."/>
            <person name="Jogler M."/>
            <person name="Boedeker C."/>
            <person name="Pinto D."/>
            <person name="Vollmers J."/>
            <person name="Rivas-Marin E."/>
            <person name="Kohn T."/>
            <person name="Peeters S.H."/>
            <person name="Heuer A."/>
            <person name="Rast P."/>
            <person name="Oberbeckmann S."/>
            <person name="Bunk B."/>
            <person name="Jeske O."/>
            <person name="Meyerdierks A."/>
            <person name="Storesund J.E."/>
            <person name="Kallscheuer N."/>
            <person name="Luecker S."/>
            <person name="Lage O.M."/>
            <person name="Pohl T."/>
            <person name="Merkel B.J."/>
            <person name="Hornburger P."/>
            <person name="Mueller R.-W."/>
            <person name="Bruemmer F."/>
            <person name="Labrenz M."/>
            <person name="Spormann A.M."/>
            <person name="Op den Camp H."/>
            <person name="Overmann J."/>
            <person name="Amann R."/>
            <person name="Jetten M.S.M."/>
            <person name="Mascher T."/>
            <person name="Medema M.H."/>
            <person name="Devos D.P."/>
            <person name="Kaster A.-K."/>
            <person name="Ovreas L."/>
            <person name="Rohde M."/>
            <person name="Galperin M.Y."/>
            <person name="Jogler C."/>
        </authorList>
    </citation>
    <scope>NUCLEOTIDE SEQUENCE [LARGE SCALE GENOMIC DNA]</scope>
    <source>
        <strain evidence="21 22">Pla175</strain>
    </source>
</reference>
<comment type="subcellular location">
    <subcellularLocation>
        <location evidence="3 19">Cytoplasm</location>
    </subcellularLocation>
</comment>
<dbReference type="GO" id="GO:0005829">
    <property type="term" value="C:cytosol"/>
    <property type="evidence" value="ECO:0007669"/>
    <property type="project" value="TreeGrafter"/>
</dbReference>
<dbReference type="PANTHER" id="PTHR21071:SF4">
    <property type="entry name" value="UDP-N-ACETYLENOLPYRUVOYLGLUCOSAMINE REDUCTASE"/>
    <property type="match status" value="1"/>
</dbReference>
<keyword evidence="12 19" id="KW-0133">Cell shape</keyword>
<keyword evidence="15 19" id="KW-0131">Cell cycle</keyword>
<keyword evidence="13 19" id="KW-0573">Peptidoglycan synthesis</keyword>
<keyword evidence="8 19" id="KW-0132">Cell division</keyword>
<evidence type="ECO:0000256" key="19">
    <source>
        <dbReference type="HAMAP-Rule" id="MF_00037"/>
    </source>
</evidence>
<dbReference type="UniPathway" id="UPA00219"/>
<proteinExistence type="inferred from homology"/>
<evidence type="ECO:0000256" key="18">
    <source>
        <dbReference type="ARBA" id="ARBA00048914"/>
    </source>
</evidence>
<dbReference type="EMBL" id="CP036291">
    <property type="protein sequence ID" value="QDU90055.1"/>
    <property type="molecule type" value="Genomic_DNA"/>
</dbReference>
<dbReference type="InterPro" id="IPR016169">
    <property type="entry name" value="FAD-bd_PCMH_sub2"/>
</dbReference>
<dbReference type="GO" id="GO:0008360">
    <property type="term" value="P:regulation of cell shape"/>
    <property type="evidence" value="ECO:0007669"/>
    <property type="project" value="UniProtKB-KW"/>
</dbReference>
<dbReference type="Proteomes" id="UP000317429">
    <property type="component" value="Chromosome"/>
</dbReference>
<dbReference type="HAMAP" id="MF_00037">
    <property type="entry name" value="MurB"/>
    <property type="match status" value="1"/>
</dbReference>
<dbReference type="SUPFAM" id="SSF56194">
    <property type="entry name" value="Uridine diphospho-N-Acetylenolpyruvylglucosamine reductase, MurB, C-terminal domain"/>
    <property type="match status" value="1"/>
</dbReference>
<evidence type="ECO:0000256" key="5">
    <source>
        <dbReference type="ARBA" id="ARBA00012518"/>
    </source>
</evidence>
<feature type="active site" evidence="19">
    <location>
        <position position="170"/>
    </location>
</feature>
<evidence type="ECO:0000256" key="11">
    <source>
        <dbReference type="ARBA" id="ARBA00022857"/>
    </source>
</evidence>
<dbReference type="InterPro" id="IPR016167">
    <property type="entry name" value="FAD-bd_PCMH_sub1"/>
</dbReference>
<dbReference type="InterPro" id="IPR016166">
    <property type="entry name" value="FAD-bd_PCMH"/>
</dbReference>
<dbReference type="PROSITE" id="PS51387">
    <property type="entry name" value="FAD_PCMH"/>
    <property type="match status" value="1"/>
</dbReference>
<evidence type="ECO:0000256" key="9">
    <source>
        <dbReference type="ARBA" id="ARBA00022630"/>
    </source>
</evidence>
<dbReference type="SUPFAM" id="SSF56176">
    <property type="entry name" value="FAD-binding/transporter-associated domain-like"/>
    <property type="match status" value="1"/>
</dbReference>
<evidence type="ECO:0000259" key="20">
    <source>
        <dbReference type="PROSITE" id="PS51387"/>
    </source>
</evidence>
<keyword evidence="16 19" id="KW-0961">Cell wall biogenesis/degradation</keyword>
<evidence type="ECO:0000256" key="15">
    <source>
        <dbReference type="ARBA" id="ARBA00023306"/>
    </source>
</evidence>
<comment type="catalytic activity">
    <reaction evidence="18 19">
        <text>UDP-N-acetyl-alpha-D-muramate + NADP(+) = UDP-N-acetyl-3-O-(1-carboxyvinyl)-alpha-D-glucosamine + NADPH + H(+)</text>
        <dbReference type="Rhea" id="RHEA:12248"/>
        <dbReference type="ChEBI" id="CHEBI:15378"/>
        <dbReference type="ChEBI" id="CHEBI:57783"/>
        <dbReference type="ChEBI" id="CHEBI:58349"/>
        <dbReference type="ChEBI" id="CHEBI:68483"/>
        <dbReference type="ChEBI" id="CHEBI:70757"/>
        <dbReference type="EC" id="1.3.1.98"/>
    </reaction>
</comment>
<evidence type="ECO:0000256" key="17">
    <source>
        <dbReference type="ARBA" id="ARBA00031026"/>
    </source>
</evidence>
<keyword evidence="10 19" id="KW-0274">FAD</keyword>
<dbReference type="RefSeq" id="WP_145287791.1">
    <property type="nucleotide sequence ID" value="NZ_CP036291.1"/>
</dbReference>
<name>A0A518DEZ4_9BACT</name>